<dbReference type="EMBL" id="OOIL02003480">
    <property type="protein sequence ID" value="VFQ88184.1"/>
    <property type="molecule type" value="Genomic_DNA"/>
</dbReference>
<evidence type="ECO:0000256" key="1">
    <source>
        <dbReference type="SAM" id="MobiDB-lite"/>
    </source>
</evidence>
<reference evidence="3 4" key="1">
    <citation type="submission" date="2018-04" db="EMBL/GenBank/DDBJ databases">
        <authorList>
            <person name="Vogel A."/>
        </authorList>
    </citation>
    <scope>NUCLEOTIDE SEQUENCE [LARGE SCALE GENOMIC DNA]</scope>
</reference>
<feature type="domain" description="Amine oxidase" evidence="2">
    <location>
        <begin position="61"/>
        <end position="109"/>
    </location>
</feature>
<dbReference type="PANTHER" id="PTHR42841">
    <property type="entry name" value="AMINE OXIDASE"/>
    <property type="match status" value="1"/>
</dbReference>
<dbReference type="Proteomes" id="UP000595140">
    <property type="component" value="Unassembled WGS sequence"/>
</dbReference>
<gene>
    <name evidence="3" type="ORF">CCAM_LOCUS29960</name>
</gene>
<sequence>MPPLLSLSSAVSALAISAPSRVGVHKPTYASSHVSQDASPSNQTSPSGVKKTGVIVIGGGLAGLAAATCLRAENVPFVLLEASDAVGGRVRSDVVDGFILDRGFQRGSGWGMEVFEIVPGRVCPTQPNPADEFDEEPKGEIRPVLVW</sequence>
<proteinExistence type="predicted"/>
<feature type="compositionally biased region" description="Polar residues" evidence="1">
    <location>
        <begin position="29"/>
        <end position="47"/>
    </location>
</feature>
<dbReference type="Pfam" id="PF01593">
    <property type="entry name" value="Amino_oxidase"/>
    <property type="match status" value="1"/>
</dbReference>
<dbReference type="GO" id="GO:0016491">
    <property type="term" value="F:oxidoreductase activity"/>
    <property type="evidence" value="ECO:0007669"/>
    <property type="project" value="InterPro"/>
</dbReference>
<dbReference type="Gene3D" id="3.50.50.60">
    <property type="entry name" value="FAD/NAD(P)-binding domain"/>
    <property type="match status" value="1"/>
</dbReference>
<accession>A0A484MJG3</accession>
<dbReference type="AlphaFoldDB" id="A0A484MJG3"/>
<feature type="region of interest" description="Disordered" evidence="1">
    <location>
        <begin position="29"/>
        <end position="49"/>
    </location>
</feature>
<keyword evidence="4" id="KW-1185">Reference proteome</keyword>
<evidence type="ECO:0000313" key="4">
    <source>
        <dbReference type="Proteomes" id="UP000595140"/>
    </source>
</evidence>
<organism evidence="3 4">
    <name type="scientific">Cuscuta campestris</name>
    <dbReference type="NCBI Taxonomy" id="132261"/>
    <lineage>
        <taxon>Eukaryota</taxon>
        <taxon>Viridiplantae</taxon>
        <taxon>Streptophyta</taxon>
        <taxon>Embryophyta</taxon>
        <taxon>Tracheophyta</taxon>
        <taxon>Spermatophyta</taxon>
        <taxon>Magnoliopsida</taxon>
        <taxon>eudicotyledons</taxon>
        <taxon>Gunneridae</taxon>
        <taxon>Pentapetalae</taxon>
        <taxon>asterids</taxon>
        <taxon>lamiids</taxon>
        <taxon>Solanales</taxon>
        <taxon>Convolvulaceae</taxon>
        <taxon>Cuscuteae</taxon>
        <taxon>Cuscuta</taxon>
        <taxon>Cuscuta subgen. Grammica</taxon>
        <taxon>Cuscuta sect. Cleistogrammica</taxon>
    </lineage>
</organism>
<name>A0A484MJG3_9ASTE</name>
<protein>
    <recommendedName>
        <fullName evidence="2">Amine oxidase domain-containing protein</fullName>
    </recommendedName>
</protein>
<dbReference type="InterPro" id="IPR036188">
    <property type="entry name" value="FAD/NAD-bd_sf"/>
</dbReference>
<evidence type="ECO:0000313" key="3">
    <source>
        <dbReference type="EMBL" id="VFQ88184.1"/>
    </source>
</evidence>
<dbReference type="InterPro" id="IPR002937">
    <property type="entry name" value="Amino_oxidase"/>
</dbReference>
<evidence type="ECO:0000259" key="2">
    <source>
        <dbReference type="Pfam" id="PF01593"/>
    </source>
</evidence>
<dbReference type="SUPFAM" id="SSF51905">
    <property type="entry name" value="FAD/NAD(P)-binding domain"/>
    <property type="match status" value="1"/>
</dbReference>